<dbReference type="AlphaFoldDB" id="A0A368KKI5"/>
<dbReference type="Pfam" id="PF00366">
    <property type="entry name" value="Ribosomal_S17"/>
    <property type="match status" value="1"/>
</dbReference>
<evidence type="ECO:0000256" key="2">
    <source>
        <dbReference type="ARBA" id="ARBA00022730"/>
    </source>
</evidence>
<reference evidence="9 10" key="1">
    <citation type="submission" date="2018-05" db="EMBL/GenBank/DDBJ databases">
        <title>Draft genome sequence of Rhodanobacter denitrificans Yn1 isolated from gold copper mine.</title>
        <authorList>
            <person name="Yang N."/>
            <person name="Mazhar H.S."/>
            <person name="Rensing C."/>
        </authorList>
    </citation>
    <scope>NUCLEOTIDE SEQUENCE [LARGE SCALE GENOMIC DNA]</scope>
    <source>
        <strain evidence="9 10">Yn1</strain>
    </source>
</reference>
<evidence type="ECO:0000256" key="3">
    <source>
        <dbReference type="ARBA" id="ARBA00022884"/>
    </source>
</evidence>
<evidence type="ECO:0000256" key="7">
    <source>
        <dbReference type="RuleBase" id="RU003872"/>
    </source>
</evidence>
<evidence type="ECO:0000256" key="5">
    <source>
        <dbReference type="ARBA" id="ARBA00023274"/>
    </source>
</evidence>
<evidence type="ECO:0000313" key="9">
    <source>
        <dbReference type="EMBL" id="RCS31213.1"/>
    </source>
</evidence>
<dbReference type="RefSeq" id="WP_114341280.1">
    <property type="nucleotide sequence ID" value="NZ_QFWQ01000003.1"/>
</dbReference>
<evidence type="ECO:0000256" key="8">
    <source>
        <dbReference type="SAM" id="MobiDB-lite"/>
    </source>
</evidence>
<dbReference type="InterPro" id="IPR000266">
    <property type="entry name" value="Ribosomal_uS17"/>
</dbReference>
<dbReference type="HAMAP" id="MF_01345_B">
    <property type="entry name" value="Ribosomal_uS17_B"/>
    <property type="match status" value="1"/>
</dbReference>
<dbReference type="EMBL" id="QFWQ01000003">
    <property type="protein sequence ID" value="RCS31213.1"/>
    <property type="molecule type" value="Genomic_DNA"/>
</dbReference>
<evidence type="ECO:0000256" key="6">
    <source>
        <dbReference type="HAMAP-Rule" id="MF_01345"/>
    </source>
</evidence>
<dbReference type="GO" id="GO:0006412">
    <property type="term" value="P:translation"/>
    <property type="evidence" value="ECO:0007669"/>
    <property type="project" value="UniProtKB-UniRule"/>
</dbReference>
<evidence type="ECO:0000256" key="4">
    <source>
        <dbReference type="ARBA" id="ARBA00022980"/>
    </source>
</evidence>
<dbReference type="PRINTS" id="PR00973">
    <property type="entry name" value="RIBOSOMALS17"/>
</dbReference>
<dbReference type="InterPro" id="IPR019984">
    <property type="entry name" value="Ribosomal_uS17_bact/chlr"/>
</dbReference>
<dbReference type="OrthoDB" id="9811714at2"/>
<dbReference type="NCBIfam" id="TIGR03635">
    <property type="entry name" value="uS17_bact"/>
    <property type="match status" value="1"/>
</dbReference>
<comment type="caution">
    <text evidence="9">The sequence shown here is derived from an EMBL/GenBank/DDBJ whole genome shotgun (WGS) entry which is preliminary data.</text>
</comment>
<keyword evidence="3 6" id="KW-0694">RNA-binding</keyword>
<dbReference type="Gene3D" id="2.40.50.140">
    <property type="entry name" value="Nucleic acid-binding proteins"/>
    <property type="match status" value="1"/>
</dbReference>
<evidence type="ECO:0000256" key="1">
    <source>
        <dbReference type="ARBA" id="ARBA00010254"/>
    </source>
</evidence>
<sequence>MSDNQNQDKKQARTLEGRVTSNKMDKTVTVLIERQEQHWLLGKTIRRSTKLHAQDDLGANEGDLVRIAECRPLSKTKHHRVVEIITRANV</sequence>
<dbReference type="InterPro" id="IPR019979">
    <property type="entry name" value="Ribosomal_uS17_CS"/>
</dbReference>
<comment type="function">
    <text evidence="6">One of the primary rRNA binding proteins, it binds specifically to the 5'-end of 16S ribosomal RNA.</text>
</comment>
<dbReference type="PANTHER" id="PTHR10744:SF1">
    <property type="entry name" value="SMALL RIBOSOMAL SUBUNIT PROTEIN US17M"/>
    <property type="match status" value="1"/>
</dbReference>
<comment type="similarity">
    <text evidence="1 6 7">Belongs to the universal ribosomal protein uS17 family.</text>
</comment>
<feature type="region of interest" description="Disordered" evidence="8">
    <location>
        <begin position="1"/>
        <end position="20"/>
    </location>
</feature>
<comment type="subunit">
    <text evidence="6">Part of the 30S ribosomal subunit.</text>
</comment>
<dbReference type="PROSITE" id="PS00056">
    <property type="entry name" value="RIBOSOMAL_S17"/>
    <property type="match status" value="1"/>
</dbReference>
<proteinExistence type="inferred from homology"/>
<organism evidence="9 10">
    <name type="scientific">Rhodanobacter denitrificans</name>
    <dbReference type="NCBI Taxonomy" id="666685"/>
    <lineage>
        <taxon>Bacteria</taxon>
        <taxon>Pseudomonadati</taxon>
        <taxon>Pseudomonadota</taxon>
        <taxon>Gammaproteobacteria</taxon>
        <taxon>Lysobacterales</taxon>
        <taxon>Rhodanobacteraceae</taxon>
        <taxon>Rhodanobacter</taxon>
    </lineage>
</organism>
<dbReference type="NCBIfam" id="NF004123">
    <property type="entry name" value="PRK05610.1"/>
    <property type="match status" value="1"/>
</dbReference>
<dbReference type="GO" id="GO:0003735">
    <property type="term" value="F:structural constituent of ribosome"/>
    <property type="evidence" value="ECO:0007669"/>
    <property type="project" value="UniProtKB-UniRule"/>
</dbReference>
<name>A0A368KKI5_9GAMM</name>
<dbReference type="CDD" id="cd00364">
    <property type="entry name" value="Ribosomal_uS17"/>
    <property type="match status" value="1"/>
</dbReference>
<accession>A0A368KKI5</accession>
<gene>
    <name evidence="6" type="primary">rpsQ</name>
    <name evidence="9" type="ORF">DEO45_05630</name>
</gene>
<keyword evidence="5 6" id="KW-0687">Ribonucleoprotein</keyword>
<dbReference type="SUPFAM" id="SSF50249">
    <property type="entry name" value="Nucleic acid-binding proteins"/>
    <property type="match status" value="1"/>
</dbReference>
<dbReference type="GO" id="GO:0022627">
    <property type="term" value="C:cytosolic small ribosomal subunit"/>
    <property type="evidence" value="ECO:0007669"/>
    <property type="project" value="UniProtKB-UniRule"/>
</dbReference>
<dbReference type="PANTHER" id="PTHR10744">
    <property type="entry name" value="40S RIBOSOMAL PROTEIN S11 FAMILY MEMBER"/>
    <property type="match status" value="1"/>
</dbReference>
<feature type="compositionally biased region" description="Basic and acidic residues" evidence="8">
    <location>
        <begin position="1"/>
        <end position="16"/>
    </location>
</feature>
<protein>
    <recommendedName>
        <fullName evidence="6">Small ribosomal subunit protein uS17</fullName>
    </recommendedName>
</protein>
<dbReference type="InterPro" id="IPR012340">
    <property type="entry name" value="NA-bd_OB-fold"/>
</dbReference>
<dbReference type="Proteomes" id="UP000252387">
    <property type="component" value="Unassembled WGS sequence"/>
</dbReference>
<dbReference type="GO" id="GO:0019843">
    <property type="term" value="F:rRNA binding"/>
    <property type="evidence" value="ECO:0007669"/>
    <property type="project" value="UniProtKB-UniRule"/>
</dbReference>
<keyword evidence="4 6" id="KW-0689">Ribosomal protein</keyword>
<evidence type="ECO:0000313" key="10">
    <source>
        <dbReference type="Proteomes" id="UP000252387"/>
    </source>
</evidence>
<keyword evidence="10" id="KW-1185">Reference proteome</keyword>
<keyword evidence="2 6" id="KW-0699">rRNA-binding</keyword>